<organism evidence="3 4">
    <name type="scientific">Bodo saltans</name>
    <name type="common">Flagellated protozoan</name>
    <dbReference type="NCBI Taxonomy" id="75058"/>
    <lineage>
        <taxon>Eukaryota</taxon>
        <taxon>Discoba</taxon>
        <taxon>Euglenozoa</taxon>
        <taxon>Kinetoplastea</taxon>
        <taxon>Metakinetoplastina</taxon>
        <taxon>Eubodonida</taxon>
        <taxon>Bodonidae</taxon>
        <taxon>Bodo</taxon>
    </lineage>
</organism>
<dbReference type="InterPro" id="IPR001075">
    <property type="entry name" value="NIF_FeS_clus_asmbl_NifU_C"/>
</dbReference>
<dbReference type="PANTHER" id="PTHR11178:SF49">
    <property type="entry name" value="PROTEIN 5, PUTATIVE-RELATED"/>
    <property type="match status" value="1"/>
</dbReference>
<evidence type="ECO:0000313" key="4">
    <source>
        <dbReference type="Proteomes" id="UP000051952"/>
    </source>
</evidence>
<gene>
    <name evidence="3" type="ORF">BSAL_68710</name>
</gene>
<dbReference type="Pfam" id="PF08712">
    <property type="entry name" value="Nfu_N"/>
    <property type="match status" value="1"/>
</dbReference>
<dbReference type="VEuPathDB" id="TriTrypDB:BSAL_68710"/>
<dbReference type="PIRSF" id="PIRSF036773">
    <property type="entry name" value="HIRIP5"/>
    <property type="match status" value="1"/>
</dbReference>
<dbReference type="GO" id="GO:0051536">
    <property type="term" value="F:iron-sulfur cluster binding"/>
    <property type="evidence" value="ECO:0007669"/>
    <property type="project" value="InterPro"/>
</dbReference>
<dbReference type="AlphaFoldDB" id="A0A0S4IVB5"/>
<dbReference type="Proteomes" id="UP000051952">
    <property type="component" value="Unassembled WGS sequence"/>
</dbReference>
<dbReference type="EMBL" id="CYKH01000480">
    <property type="protein sequence ID" value="CUF99039.1"/>
    <property type="molecule type" value="Genomic_DNA"/>
</dbReference>
<dbReference type="OrthoDB" id="565552at2759"/>
<reference evidence="4" key="1">
    <citation type="submission" date="2015-09" db="EMBL/GenBank/DDBJ databases">
        <authorList>
            <consortium name="Pathogen Informatics"/>
        </authorList>
    </citation>
    <scope>NUCLEOTIDE SEQUENCE [LARGE SCALE GENOMIC DNA]</scope>
    <source>
        <strain evidence="4">Lake Konstanz</strain>
    </source>
</reference>
<comment type="similarity">
    <text evidence="1">Belongs to the NifU family.</text>
</comment>
<protein>
    <recommendedName>
        <fullName evidence="2">Scaffold protein Nfu/NifU N-terminal domain-containing protein</fullName>
    </recommendedName>
</protein>
<dbReference type="GO" id="GO:0005739">
    <property type="term" value="C:mitochondrion"/>
    <property type="evidence" value="ECO:0007669"/>
    <property type="project" value="TreeGrafter"/>
</dbReference>
<evidence type="ECO:0000313" key="3">
    <source>
        <dbReference type="EMBL" id="CUF99039.1"/>
    </source>
</evidence>
<name>A0A0S4IVB5_BODSA</name>
<dbReference type="OMA" id="MKHFLPE"/>
<keyword evidence="4" id="KW-1185">Reference proteome</keyword>
<accession>A0A0S4IVB5</accession>
<dbReference type="SUPFAM" id="SSF110836">
    <property type="entry name" value="Hypothetical protein SAV1430"/>
    <property type="match status" value="1"/>
</dbReference>
<dbReference type="InterPro" id="IPR014824">
    <property type="entry name" value="Nfu/NifU_N"/>
</dbReference>
<evidence type="ECO:0000256" key="1">
    <source>
        <dbReference type="ARBA" id="ARBA00006420"/>
    </source>
</evidence>
<dbReference type="InterPro" id="IPR035433">
    <property type="entry name" value="NFU1-like"/>
</dbReference>
<dbReference type="Gene3D" id="3.30.1370.70">
    <property type="entry name" value="Scaffold protein Nfu/NifU, N-terminal domain"/>
    <property type="match status" value="1"/>
</dbReference>
<evidence type="ECO:0000259" key="2">
    <source>
        <dbReference type="SMART" id="SM00932"/>
    </source>
</evidence>
<dbReference type="InterPro" id="IPR036498">
    <property type="entry name" value="Nfu/NifU_N_sf"/>
</dbReference>
<proteinExistence type="inferred from homology"/>
<feature type="domain" description="Scaffold protein Nfu/NifU N-terminal" evidence="2">
    <location>
        <begin position="13"/>
        <end position="106"/>
    </location>
</feature>
<sequence length="261" mass="29668">MLRKSLLWRLLKLKSEATPNPNSFTFRIPEGNFESFVPAGQSCEGYHRGLAEIHPFPHQLFEQYGPEVSAVFVASRYVTITKFPQVDWETIEWSVSSFIGHYLMYAGECVAPKAEYLLLEDDTAPLPDDSEVVQCIKELIKEQVRPMVQRDGGDVKLLNFNSKTGIVSVAMLGACRSCPSSQNTLKEGIERVMKHFLPEVTEVVEVKGHNVQQEYDLRFPDEKALHKQVGLEDALRRRKLDRLRGRTLMSVNELSEPDGDE</sequence>
<dbReference type="GO" id="GO:0005506">
    <property type="term" value="F:iron ion binding"/>
    <property type="evidence" value="ECO:0007669"/>
    <property type="project" value="InterPro"/>
</dbReference>
<dbReference type="SMART" id="SM00932">
    <property type="entry name" value="Nfu_N"/>
    <property type="match status" value="1"/>
</dbReference>
<dbReference type="InterPro" id="IPR034904">
    <property type="entry name" value="FSCA_dom_sf"/>
</dbReference>
<dbReference type="Pfam" id="PF01106">
    <property type="entry name" value="NifU"/>
    <property type="match status" value="1"/>
</dbReference>
<dbReference type="SUPFAM" id="SSF117916">
    <property type="entry name" value="Fe-S cluster assembly (FSCA) domain-like"/>
    <property type="match status" value="1"/>
</dbReference>
<dbReference type="Gene3D" id="3.30.300.130">
    <property type="entry name" value="Fe-S cluster assembly (FSCA)"/>
    <property type="match status" value="1"/>
</dbReference>
<dbReference type="PANTHER" id="PTHR11178">
    <property type="entry name" value="IRON-SULFUR CLUSTER SCAFFOLD PROTEIN NFU-RELATED"/>
    <property type="match status" value="1"/>
</dbReference>
<dbReference type="GO" id="GO:0016226">
    <property type="term" value="P:iron-sulfur cluster assembly"/>
    <property type="evidence" value="ECO:0007669"/>
    <property type="project" value="InterPro"/>
</dbReference>